<reference evidence="2" key="1">
    <citation type="journal article" date="2023" name="Nat. Plants">
        <title>Single-cell RNA sequencing provides a high-resolution roadmap for understanding the multicellular compartmentation of specialized metabolism.</title>
        <authorList>
            <person name="Sun S."/>
            <person name="Shen X."/>
            <person name="Li Y."/>
            <person name="Li Y."/>
            <person name="Wang S."/>
            <person name="Li R."/>
            <person name="Zhang H."/>
            <person name="Shen G."/>
            <person name="Guo B."/>
            <person name="Wei J."/>
            <person name="Xu J."/>
            <person name="St-Pierre B."/>
            <person name="Chen S."/>
            <person name="Sun C."/>
        </authorList>
    </citation>
    <scope>NUCLEOTIDE SEQUENCE [LARGE SCALE GENOMIC DNA]</scope>
</reference>
<evidence type="ECO:0000313" key="2">
    <source>
        <dbReference type="Proteomes" id="UP001060085"/>
    </source>
</evidence>
<accession>A0ACC0C5W5</accession>
<keyword evidence="2" id="KW-1185">Reference proteome</keyword>
<dbReference type="EMBL" id="CM044701">
    <property type="protein sequence ID" value="KAI5680330.1"/>
    <property type="molecule type" value="Genomic_DNA"/>
</dbReference>
<organism evidence="1 2">
    <name type="scientific">Catharanthus roseus</name>
    <name type="common">Madagascar periwinkle</name>
    <name type="synonym">Vinca rosea</name>
    <dbReference type="NCBI Taxonomy" id="4058"/>
    <lineage>
        <taxon>Eukaryota</taxon>
        <taxon>Viridiplantae</taxon>
        <taxon>Streptophyta</taxon>
        <taxon>Embryophyta</taxon>
        <taxon>Tracheophyta</taxon>
        <taxon>Spermatophyta</taxon>
        <taxon>Magnoliopsida</taxon>
        <taxon>eudicotyledons</taxon>
        <taxon>Gunneridae</taxon>
        <taxon>Pentapetalae</taxon>
        <taxon>asterids</taxon>
        <taxon>lamiids</taxon>
        <taxon>Gentianales</taxon>
        <taxon>Apocynaceae</taxon>
        <taxon>Rauvolfioideae</taxon>
        <taxon>Vinceae</taxon>
        <taxon>Catharanthinae</taxon>
        <taxon>Catharanthus</taxon>
    </lineage>
</organism>
<proteinExistence type="predicted"/>
<dbReference type="Proteomes" id="UP001060085">
    <property type="component" value="Linkage Group LG01"/>
</dbReference>
<gene>
    <name evidence="1" type="ORF">M9H77_01557</name>
</gene>
<name>A0ACC0C5W5_CATRO</name>
<protein>
    <submittedName>
        <fullName evidence="1">Uncharacterized protein</fullName>
    </submittedName>
</protein>
<sequence>MDPETDYDLILCVRGFIFLLLGGHMLPDFSGNLVHLISDVQADPLAPLGAIWCTSFDCSQLPMHILVTYRDQLDFMSSYQGWPTLAVEALSYPSDEYIRWYRGITRVYIGNPANRDTRSVGYQPARVDRWMMVHSTNKFCFLFKHSYAFHLFMLTSNNLIFLFIYFLFRLPCCRRWMTWLQW</sequence>
<comment type="caution">
    <text evidence="1">The sequence shown here is derived from an EMBL/GenBank/DDBJ whole genome shotgun (WGS) entry which is preliminary data.</text>
</comment>
<evidence type="ECO:0000313" key="1">
    <source>
        <dbReference type="EMBL" id="KAI5680330.1"/>
    </source>
</evidence>